<dbReference type="AlphaFoldDB" id="A0A1H3G069"/>
<keyword evidence="1" id="KW-0812">Transmembrane</keyword>
<dbReference type="Pfam" id="PF01569">
    <property type="entry name" value="PAP2"/>
    <property type="match status" value="1"/>
</dbReference>
<protein>
    <submittedName>
        <fullName evidence="3">Membrane-associated phospholipid phosphatase</fullName>
    </submittedName>
</protein>
<dbReference type="RefSeq" id="WP_091435064.1">
    <property type="nucleotide sequence ID" value="NZ_FNMV01000019.1"/>
</dbReference>
<dbReference type="OrthoDB" id="9773582at2"/>
<keyword evidence="4" id="KW-1185">Reference proteome</keyword>
<sequence>MKFKSILLVFTLIITQMYGQKADSLTSTKKLSYNSFIVPTAFIVSGAILLNSEFNNDIQTKTNSIFGPGFRSQADNIFPLVPIGQIYLGKYLGFKPKTDFRNQTLNIFLANTATIVVVEITKRIAKRDRPDLSNNLSFPSGHSAIAFTNATLLYYEYRDDNFWYASSGFLFAGATAAFRIANDKHYASDVLVGAGIGMASGILFSHINPFQSLRISKKKKVSALIYPQLGNHIGFGAIIKPNF</sequence>
<evidence type="ECO:0000256" key="1">
    <source>
        <dbReference type="SAM" id="Phobius"/>
    </source>
</evidence>
<name>A0A1H3G069_9FLAO</name>
<evidence type="ECO:0000259" key="2">
    <source>
        <dbReference type="SMART" id="SM00014"/>
    </source>
</evidence>
<reference evidence="4" key="1">
    <citation type="submission" date="2016-10" db="EMBL/GenBank/DDBJ databases">
        <authorList>
            <person name="Varghese N."/>
            <person name="Submissions S."/>
        </authorList>
    </citation>
    <scope>NUCLEOTIDE SEQUENCE [LARGE SCALE GENOMIC DNA]</scope>
    <source>
        <strain evidence="4">DSM 15718</strain>
    </source>
</reference>
<proteinExistence type="predicted"/>
<accession>A0A1H3G069</accession>
<dbReference type="SUPFAM" id="SSF48317">
    <property type="entry name" value="Acid phosphatase/Vanadium-dependent haloperoxidase"/>
    <property type="match status" value="1"/>
</dbReference>
<feature type="transmembrane region" description="Helical" evidence="1">
    <location>
        <begin position="35"/>
        <end position="52"/>
    </location>
</feature>
<dbReference type="Proteomes" id="UP000198569">
    <property type="component" value="Unassembled WGS sequence"/>
</dbReference>
<dbReference type="InterPro" id="IPR000326">
    <property type="entry name" value="PAP2/HPO"/>
</dbReference>
<evidence type="ECO:0000313" key="4">
    <source>
        <dbReference type="Proteomes" id="UP000198569"/>
    </source>
</evidence>
<dbReference type="Gene3D" id="1.20.144.10">
    <property type="entry name" value="Phosphatidic acid phosphatase type 2/haloperoxidase"/>
    <property type="match status" value="1"/>
</dbReference>
<dbReference type="CDD" id="cd03394">
    <property type="entry name" value="PAP2_like_5"/>
    <property type="match status" value="1"/>
</dbReference>
<feature type="domain" description="Phosphatidic acid phosphatase type 2/haloperoxidase" evidence="2">
    <location>
        <begin position="102"/>
        <end position="205"/>
    </location>
</feature>
<dbReference type="SMART" id="SM00014">
    <property type="entry name" value="acidPPc"/>
    <property type="match status" value="1"/>
</dbReference>
<dbReference type="PANTHER" id="PTHR14969:SF13">
    <property type="entry name" value="AT30094P"/>
    <property type="match status" value="1"/>
</dbReference>
<evidence type="ECO:0000313" key="3">
    <source>
        <dbReference type="EMBL" id="SDX96636.1"/>
    </source>
</evidence>
<gene>
    <name evidence="3" type="ORF">SAMN05444338_11964</name>
</gene>
<keyword evidence="1" id="KW-1133">Transmembrane helix</keyword>
<dbReference type="PANTHER" id="PTHR14969">
    <property type="entry name" value="SPHINGOSINE-1-PHOSPHATE PHOSPHOHYDROLASE"/>
    <property type="match status" value="1"/>
</dbReference>
<feature type="transmembrane region" description="Helical" evidence="1">
    <location>
        <begin position="186"/>
        <end position="210"/>
    </location>
</feature>
<dbReference type="InterPro" id="IPR036938">
    <property type="entry name" value="PAP2/HPO_sf"/>
</dbReference>
<keyword evidence="1" id="KW-0472">Membrane</keyword>
<dbReference type="STRING" id="229203.SAMN05444338_11964"/>
<dbReference type="EMBL" id="FNMV01000019">
    <property type="protein sequence ID" value="SDX96636.1"/>
    <property type="molecule type" value="Genomic_DNA"/>
</dbReference>
<organism evidence="3 4">
    <name type="scientific">Flavobacterium degerlachei</name>
    <dbReference type="NCBI Taxonomy" id="229203"/>
    <lineage>
        <taxon>Bacteria</taxon>
        <taxon>Pseudomonadati</taxon>
        <taxon>Bacteroidota</taxon>
        <taxon>Flavobacteriia</taxon>
        <taxon>Flavobacteriales</taxon>
        <taxon>Flavobacteriaceae</taxon>
        <taxon>Flavobacterium</taxon>
    </lineage>
</organism>
<feature type="transmembrane region" description="Helical" evidence="1">
    <location>
        <begin position="162"/>
        <end position="180"/>
    </location>
</feature>